<gene>
    <name evidence="5" type="ORF">B1199_10135</name>
</gene>
<evidence type="ECO:0000259" key="4">
    <source>
        <dbReference type="PROSITE" id="PS50949"/>
    </source>
</evidence>
<dbReference type="SMART" id="SM00345">
    <property type="entry name" value="HTH_GNTR"/>
    <property type="match status" value="1"/>
</dbReference>
<evidence type="ECO:0000313" key="5">
    <source>
        <dbReference type="EMBL" id="OUL58663.1"/>
    </source>
</evidence>
<feature type="domain" description="HTH gntR-type" evidence="4">
    <location>
        <begin position="6"/>
        <end position="73"/>
    </location>
</feature>
<dbReference type="GO" id="GO:0003700">
    <property type="term" value="F:DNA-binding transcription factor activity"/>
    <property type="evidence" value="ECO:0007669"/>
    <property type="project" value="InterPro"/>
</dbReference>
<dbReference type="InterPro" id="IPR000524">
    <property type="entry name" value="Tscrpt_reg_HTH_GntR"/>
</dbReference>
<sequence length="218" mass="24426">MALTYKTRTEFVVDAIREKILKGEVKAGQPLRQAALAEELDVSRIPVREALLQLEAEGLVKFQAHKGAIVTKLDASHVDELFELRAMLEADVLAASIPNLTDADFEEAETILKELDEALTHDDSANLWSDLNTNFHTCLYKGSERPQTLDIISMLNQNASRYIRLHFLLAGGIEKAGPEHRQLINFCKEKDIQSAVSVLKEHILGAKEEIKALLRKQD</sequence>
<dbReference type="OrthoDB" id="9799812at2"/>
<keyword evidence="3" id="KW-0804">Transcription</keyword>
<dbReference type="PRINTS" id="PR00035">
    <property type="entry name" value="HTHGNTR"/>
</dbReference>
<protein>
    <submittedName>
        <fullName evidence="5">GntR family transcriptional regulator</fullName>
    </submittedName>
</protein>
<dbReference type="SMART" id="SM00895">
    <property type="entry name" value="FCD"/>
    <property type="match status" value="1"/>
</dbReference>
<evidence type="ECO:0000256" key="3">
    <source>
        <dbReference type="ARBA" id="ARBA00023163"/>
    </source>
</evidence>
<evidence type="ECO:0000256" key="1">
    <source>
        <dbReference type="ARBA" id="ARBA00023015"/>
    </source>
</evidence>
<dbReference type="PANTHER" id="PTHR43537:SF41">
    <property type="entry name" value="TRANSCRIPTIONAL REGULATORY PROTEIN"/>
    <property type="match status" value="1"/>
</dbReference>
<dbReference type="Gene3D" id="1.10.10.10">
    <property type="entry name" value="Winged helix-like DNA-binding domain superfamily/Winged helix DNA-binding domain"/>
    <property type="match status" value="1"/>
</dbReference>
<proteinExistence type="predicted"/>
<dbReference type="InterPro" id="IPR011711">
    <property type="entry name" value="GntR_C"/>
</dbReference>
<keyword evidence="1" id="KW-0805">Transcription regulation</keyword>
<dbReference type="InterPro" id="IPR036390">
    <property type="entry name" value="WH_DNA-bd_sf"/>
</dbReference>
<name>A0A244CSU0_PSEDV</name>
<accession>A0A244CSU0</accession>
<dbReference type="AlphaFoldDB" id="A0A244CSU0"/>
<dbReference type="Proteomes" id="UP000194841">
    <property type="component" value="Unassembled WGS sequence"/>
</dbReference>
<dbReference type="Gene3D" id="1.20.120.530">
    <property type="entry name" value="GntR ligand-binding domain-like"/>
    <property type="match status" value="1"/>
</dbReference>
<dbReference type="Pfam" id="PF00392">
    <property type="entry name" value="GntR"/>
    <property type="match status" value="1"/>
</dbReference>
<dbReference type="RefSeq" id="WP_086743965.1">
    <property type="nucleotide sequence ID" value="NZ_MWPV01000002.1"/>
</dbReference>
<dbReference type="SUPFAM" id="SSF48008">
    <property type="entry name" value="GntR ligand-binding domain-like"/>
    <property type="match status" value="1"/>
</dbReference>
<comment type="caution">
    <text evidence="5">The sequence shown here is derived from an EMBL/GenBank/DDBJ whole genome shotgun (WGS) entry which is preliminary data.</text>
</comment>
<dbReference type="GO" id="GO:0003677">
    <property type="term" value="F:DNA binding"/>
    <property type="evidence" value="ECO:0007669"/>
    <property type="project" value="UniProtKB-KW"/>
</dbReference>
<dbReference type="EMBL" id="MWPV01000002">
    <property type="protein sequence ID" value="OUL58663.1"/>
    <property type="molecule type" value="Genomic_DNA"/>
</dbReference>
<dbReference type="PANTHER" id="PTHR43537">
    <property type="entry name" value="TRANSCRIPTIONAL REGULATOR, GNTR FAMILY"/>
    <property type="match status" value="1"/>
</dbReference>
<evidence type="ECO:0000313" key="6">
    <source>
        <dbReference type="Proteomes" id="UP000194841"/>
    </source>
</evidence>
<keyword evidence="6" id="KW-1185">Reference proteome</keyword>
<evidence type="ECO:0000256" key="2">
    <source>
        <dbReference type="ARBA" id="ARBA00023125"/>
    </source>
</evidence>
<keyword evidence="2" id="KW-0238">DNA-binding</keyword>
<dbReference type="SUPFAM" id="SSF46785">
    <property type="entry name" value="Winged helix' DNA-binding domain"/>
    <property type="match status" value="1"/>
</dbReference>
<dbReference type="Pfam" id="PF07729">
    <property type="entry name" value="FCD"/>
    <property type="match status" value="1"/>
</dbReference>
<organism evidence="5 6">
    <name type="scientific">Pseudoalteromonas ulvae</name>
    <dbReference type="NCBI Taxonomy" id="107327"/>
    <lineage>
        <taxon>Bacteria</taxon>
        <taxon>Pseudomonadati</taxon>
        <taxon>Pseudomonadota</taxon>
        <taxon>Gammaproteobacteria</taxon>
        <taxon>Alteromonadales</taxon>
        <taxon>Pseudoalteromonadaceae</taxon>
        <taxon>Pseudoalteromonas</taxon>
    </lineage>
</organism>
<dbReference type="PROSITE" id="PS50949">
    <property type="entry name" value="HTH_GNTR"/>
    <property type="match status" value="1"/>
</dbReference>
<dbReference type="CDD" id="cd07377">
    <property type="entry name" value="WHTH_GntR"/>
    <property type="match status" value="1"/>
</dbReference>
<reference evidence="5 6" key="1">
    <citation type="submission" date="2017-02" db="EMBL/GenBank/DDBJ databases">
        <title>Pseudoalteromonas ulvae TC14 Genome.</title>
        <authorList>
            <person name="Molmeret M."/>
        </authorList>
    </citation>
    <scope>NUCLEOTIDE SEQUENCE [LARGE SCALE GENOMIC DNA]</scope>
    <source>
        <strain evidence="5">TC14</strain>
    </source>
</reference>
<dbReference type="InterPro" id="IPR036388">
    <property type="entry name" value="WH-like_DNA-bd_sf"/>
</dbReference>
<dbReference type="InterPro" id="IPR008920">
    <property type="entry name" value="TF_FadR/GntR_C"/>
</dbReference>